<sequence>MRMSAVWLLAVALGLDAFSVGVGVGAGGVRIGYALKLGALVAAMHAFLPLVGMVMGEYAGRLLGSAATFAGGAVLALLGVHMVAHAFGGNRGREAVRGEWSAWLLAAGVSVDSMSVGFSLGLAAADAVKTAALFGVAGGAMALAGLLLGGRLGRWAGDYGEALGGIMLLAFGLRMIW</sequence>
<evidence type="ECO:0000313" key="7">
    <source>
        <dbReference type="Proteomes" id="UP000243688"/>
    </source>
</evidence>
<dbReference type="PANTHER" id="PTHR35529:SF1">
    <property type="entry name" value="MANGANESE EFFLUX PUMP MNTP-RELATED"/>
    <property type="match status" value="1"/>
</dbReference>
<dbReference type="InterPro" id="IPR003810">
    <property type="entry name" value="Mntp/YtaF"/>
</dbReference>
<reference evidence="6 7" key="1">
    <citation type="submission" date="2016-12" db="EMBL/GenBank/DDBJ databases">
        <title>Candidatus Reconcilibacillus cellulovorans genome.</title>
        <authorList>
            <person name="Kolinko S."/>
            <person name="Wu Y.-W."/>
            <person name="Tachea F."/>
            <person name="Denzel E."/>
            <person name="Hiras J."/>
            <person name="Baecker N."/>
            <person name="Chan L.J."/>
            <person name="Eichorst S.A."/>
            <person name="Frey D."/>
            <person name="Adams P.D."/>
            <person name="Pray T."/>
            <person name="Tanjore D."/>
            <person name="Petzold C.J."/>
            <person name="Gladden J.M."/>
            <person name="Simmons B.A."/>
            <person name="Singer S.W."/>
        </authorList>
    </citation>
    <scope>NUCLEOTIDE SEQUENCE [LARGE SCALE GENOMIC DNA]</scope>
    <source>
        <strain evidence="6">JTherm</strain>
    </source>
</reference>
<dbReference type="Pfam" id="PF02659">
    <property type="entry name" value="Mntp"/>
    <property type="match status" value="1"/>
</dbReference>
<feature type="transmembrane region" description="Helical" evidence="5">
    <location>
        <begin position="159"/>
        <end position="176"/>
    </location>
</feature>
<accession>A0A2A6E085</accession>
<evidence type="ECO:0000256" key="1">
    <source>
        <dbReference type="ARBA" id="ARBA00022475"/>
    </source>
</evidence>
<protein>
    <recommendedName>
        <fullName evidence="8">Manganese efflux pump MntP</fullName>
    </recommendedName>
</protein>
<feature type="transmembrane region" description="Helical" evidence="5">
    <location>
        <begin position="131"/>
        <end position="153"/>
    </location>
</feature>
<evidence type="ECO:0000313" key="6">
    <source>
        <dbReference type="EMBL" id="PDO10395.1"/>
    </source>
</evidence>
<feature type="transmembrane region" description="Helical" evidence="5">
    <location>
        <begin position="33"/>
        <end position="54"/>
    </location>
</feature>
<feature type="transmembrane region" description="Helical" evidence="5">
    <location>
        <begin position="66"/>
        <end position="88"/>
    </location>
</feature>
<keyword evidence="1" id="KW-1003">Cell membrane</keyword>
<dbReference type="AlphaFoldDB" id="A0A2A6E085"/>
<dbReference type="PANTHER" id="PTHR35529">
    <property type="entry name" value="MANGANESE EFFLUX PUMP MNTP-RELATED"/>
    <property type="match status" value="1"/>
</dbReference>
<proteinExistence type="predicted"/>
<evidence type="ECO:0008006" key="8">
    <source>
        <dbReference type="Google" id="ProtNLM"/>
    </source>
</evidence>
<evidence type="ECO:0000256" key="4">
    <source>
        <dbReference type="ARBA" id="ARBA00023136"/>
    </source>
</evidence>
<evidence type="ECO:0000256" key="5">
    <source>
        <dbReference type="SAM" id="Phobius"/>
    </source>
</evidence>
<feature type="transmembrane region" description="Helical" evidence="5">
    <location>
        <begin position="100"/>
        <end position="124"/>
    </location>
</feature>
<keyword evidence="2 5" id="KW-0812">Transmembrane</keyword>
<evidence type="ECO:0000256" key="3">
    <source>
        <dbReference type="ARBA" id="ARBA00022989"/>
    </source>
</evidence>
<keyword evidence="4 5" id="KW-0472">Membrane</keyword>
<comment type="caution">
    <text evidence="6">The sequence shown here is derived from an EMBL/GenBank/DDBJ whole genome shotgun (WGS) entry which is preliminary data.</text>
</comment>
<name>A0A2A6E085_9BACL</name>
<organism evidence="6 7">
    <name type="scientific">Candidatus Reconcilbacillus cellulovorans</name>
    <dbReference type="NCBI Taxonomy" id="1906605"/>
    <lineage>
        <taxon>Bacteria</taxon>
        <taxon>Bacillati</taxon>
        <taxon>Bacillota</taxon>
        <taxon>Bacilli</taxon>
        <taxon>Bacillales</taxon>
        <taxon>Paenibacillaceae</taxon>
        <taxon>Candidatus Reconcilbacillus</taxon>
    </lineage>
</organism>
<keyword evidence="3 5" id="KW-1133">Transmembrane helix</keyword>
<evidence type="ECO:0000256" key="2">
    <source>
        <dbReference type="ARBA" id="ARBA00022692"/>
    </source>
</evidence>
<dbReference type="Proteomes" id="UP000243688">
    <property type="component" value="Unassembled WGS sequence"/>
</dbReference>
<dbReference type="EMBL" id="MOXJ01000015">
    <property type="protein sequence ID" value="PDO10395.1"/>
    <property type="molecule type" value="Genomic_DNA"/>
</dbReference>
<gene>
    <name evidence="6" type="ORF">BLM47_07665</name>
</gene>